<dbReference type="Pfam" id="PF00899">
    <property type="entry name" value="ThiF"/>
    <property type="match status" value="1"/>
</dbReference>
<dbReference type="GO" id="GO:0008641">
    <property type="term" value="F:ubiquitin-like modifier activating enzyme activity"/>
    <property type="evidence" value="ECO:0007669"/>
    <property type="project" value="InterPro"/>
</dbReference>
<dbReference type="SUPFAM" id="SSF69572">
    <property type="entry name" value="Activating enzymes of the ubiquitin-like proteins"/>
    <property type="match status" value="1"/>
</dbReference>
<dbReference type="GO" id="GO:0061503">
    <property type="term" value="F:tRNA threonylcarbamoyladenosine dehydratase"/>
    <property type="evidence" value="ECO:0007669"/>
    <property type="project" value="TreeGrafter"/>
</dbReference>
<keyword evidence="3" id="KW-1185">Reference proteome</keyword>
<dbReference type="Proteomes" id="UP000242662">
    <property type="component" value="Unassembled WGS sequence"/>
</dbReference>
<name>A0A1G6N8D9_9BACI</name>
<evidence type="ECO:0000259" key="1">
    <source>
        <dbReference type="Pfam" id="PF00899"/>
    </source>
</evidence>
<gene>
    <name evidence="2" type="ORF">SAMN05421737_1125</name>
</gene>
<evidence type="ECO:0000313" key="3">
    <source>
        <dbReference type="Proteomes" id="UP000242662"/>
    </source>
</evidence>
<dbReference type="InterPro" id="IPR035985">
    <property type="entry name" value="Ubiquitin-activating_enz"/>
</dbReference>
<dbReference type="AlphaFoldDB" id="A0A1G6N8D9"/>
<dbReference type="OrthoDB" id="2746358at2"/>
<reference evidence="3" key="1">
    <citation type="submission" date="2016-09" db="EMBL/GenBank/DDBJ databases">
        <authorList>
            <person name="Varghese N."/>
            <person name="Submissions S."/>
        </authorList>
    </citation>
    <scope>NUCLEOTIDE SEQUENCE [LARGE SCALE GENOMIC DNA]</scope>
    <source>
        <strain evidence="3">25nlg</strain>
    </source>
</reference>
<evidence type="ECO:0000313" key="2">
    <source>
        <dbReference type="EMBL" id="SDC63704.1"/>
    </source>
</evidence>
<feature type="domain" description="THIF-type NAD/FAD binding fold" evidence="1">
    <location>
        <begin position="113"/>
        <end position="276"/>
    </location>
</feature>
<dbReference type="InterPro" id="IPR045886">
    <property type="entry name" value="ThiF/MoeB/HesA"/>
</dbReference>
<proteinExistence type="predicted"/>
<dbReference type="PANTHER" id="PTHR43267:SF1">
    <property type="entry name" value="TRNA THREONYLCARBAMOYLADENOSINE DEHYDRATASE"/>
    <property type="match status" value="1"/>
</dbReference>
<accession>A0A1G6N8D9</accession>
<protein>
    <submittedName>
        <fullName evidence="2">ThiF family protein</fullName>
    </submittedName>
</protein>
<dbReference type="GO" id="GO:0061504">
    <property type="term" value="P:cyclic threonylcarbamoyladenosine biosynthetic process"/>
    <property type="evidence" value="ECO:0007669"/>
    <property type="project" value="TreeGrafter"/>
</dbReference>
<dbReference type="PANTHER" id="PTHR43267">
    <property type="entry name" value="TRNA THREONYLCARBAMOYLADENOSINE DEHYDRATASE"/>
    <property type="match status" value="1"/>
</dbReference>
<dbReference type="Gene3D" id="3.40.50.720">
    <property type="entry name" value="NAD(P)-binding Rossmann-like Domain"/>
    <property type="match status" value="1"/>
</dbReference>
<dbReference type="InterPro" id="IPR000594">
    <property type="entry name" value="ThiF_NAD_FAD-bd"/>
</dbReference>
<organism evidence="2 3">
    <name type="scientific">Shouchella lonarensis</name>
    <dbReference type="NCBI Taxonomy" id="1464122"/>
    <lineage>
        <taxon>Bacteria</taxon>
        <taxon>Bacillati</taxon>
        <taxon>Bacillota</taxon>
        <taxon>Bacilli</taxon>
        <taxon>Bacillales</taxon>
        <taxon>Bacillaceae</taxon>
        <taxon>Shouchella</taxon>
    </lineage>
</organism>
<dbReference type="EMBL" id="FMYM01000012">
    <property type="protein sequence ID" value="SDC63704.1"/>
    <property type="molecule type" value="Genomic_DNA"/>
</dbReference>
<dbReference type="RefSeq" id="WP_090776492.1">
    <property type="nucleotide sequence ID" value="NZ_FMYM01000012.1"/>
</dbReference>
<dbReference type="STRING" id="1464122.SAMN05421737_1125"/>
<sequence length="621" mass="73201">MGVKYYLHAGMYWVLKEDEIMFYFSNLDLRTGIRSSNNKLLFELLKQLKDPKTRKELIELSLFDQEEDLDMTLNYLLENKYISVFKEVDHIVMRLRSYTDSIPYVKFEDYFCRLHEVSICILGVGTGGSYIPEGLLKLGLHDLTLIDHDKVEEKNLYAQNYFPEDVGKYKVQALEKRYRQLNKQLKVFANKVNGFNDLSHLIDVKKTNYLLVCADDIDLTINLLKNVFEVNSEIKVILTGYAVFQQYTRMINVDDYKFVLKEMMSENQSMSDQQEIAENNGVIFNALFSALTISKMIFDDMLNISNAKISTADFLKNKYLLGNEIQIQLEDKLERERSSVNQIFYDVGNKMVSEDKWIRDLTLDNLFNDNLIKRKAIYKELEPFLRGDEMSHFKRFMDYKDRITDEMRVDQKVSKEALLVRLFTFIKERFSEKDFLELKAIVDNGFIQDKKTLFSSAKPQTVNDNGFIFINNVINNEHDLHAFNTLIHEVFHALFYIQGEKNVFVHESFVLKQQISFLKKHLYEKDIYEMSRAFVLHNVNEYITSMVACEYEKYTYNGDINGFIQKWDGFKGHEDELLQILNHHINNSDPLFSYRYVYAMNQNFAEFDKLVTLFAKSHLGQ</sequence>